<dbReference type="NCBIfam" id="TIGR00057">
    <property type="entry name" value="L-threonylcarbamoyladenylate synthase"/>
    <property type="match status" value="1"/>
</dbReference>
<feature type="binding site" evidence="14">
    <location>
        <position position="63"/>
    </location>
    <ligand>
        <name>ATP</name>
        <dbReference type="ChEBI" id="CHEBI:30616"/>
    </ligand>
</feature>
<keyword evidence="10 13" id="KW-0067">ATP-binding</keyword>
<feature type="binding site" evidence="14">
    <location>
        <position position="67"/>
    </location>
    <ligand>
        <name>ATP</name>
        <dbReference type="ChEBI" id="CHEBI:30616"/>
    </ligand>
</feature>
<feature type="binding site" evidence="14">
    <location>
        <position position="40"/>
    </location>
    <ligand>
        <name>L-threonine</name>
        <dbReference type="ChEBI" id="CHEBI:57926"/>
    </ligand>
</feature>
<comment type="catalytic activity">
    <reaction evidence="12 13">
        <text>L-threonine + hydrogencarbonate + ATP = L-threonylcarbamoyladenylate + diphosphate + H2O</text>
        <dbReference type="Rhea" id="RHEA:36407"/>
        <dbReference type="ChEBI" id="CHEBI:15377"/>
        <dbReference type="ChEBI" id="CHEBI:17544"/>
        <dbReference type="ChEBI" id="CHEBI:30616"/>
        <dbReference type="ChEBI" id="CHEBI:33019"/>
        <dbReference type="ChEBI" id="CHEBI:57926"/>
        <dbReference type="ChEBI" id="CHEBI:73682"/>
        <dbReference type="EC" id="2.7.7.87"/>
    </reaction>
</comment>
<keyword evidence="9 13" id="KW-0547">Nucleotide-binding</keyword>
<evidence type="ECO:0000256" key="10">
    <source>
        <dbReference type="ARBA" id="ARBA00022840"/>
    </source>
</evidence>
<keyword evidence="8 13" id="KW-0548">Nucleotidyltransferase</keyword>
<dbReference type="GO" id="GO:0006450">
    <property type="term" value="P:regulation of translational fidelity"/>
    <property type="evidence" value="ECO:0007669"/>
    <property type="project" value="TreeGrafter"/>
</dbReference>
<evidence type="ECO:0000256" key="1">
    <source>
        <dbReference type="ARBA" id="ARBA00004496"/>
    </source>
</evidence>
<comment type="similarity">
    <text evidence="2 13">Belongs to the SUA5 family.</text>
</comment>
<keyword evidence="7 13" id="KW-0819">tRNA processing</keyword>
<dbReference type="GO" id="GO:0000049">
    <property type="term" value="F:tRNA binding"/>
    <property type="evidence" value="ECO:0007669"/>
    <property type="project" value="TreeGrafter"/>
</dbReference>
<dbReference type="InterPro" id="IPR006070">
    <property type="entry name" value="Sua5-like_dom"/>
</dbReference>
<evidence type="ECO:0000259" key="15">
    <source>
        <dbReference type="PROSITE" id="PS51163"/>
    </source>
</evidence>
<dbReference type="eggNOG" id="COG0009">
    <property type="taxonomic scope" value="Bacteria"/>
</dbReference>
<evidence type="ECO:0000256" key="2">
    <source>
        <dbReference type="ARBA" id="ARBA00007663"/>
    </source>
</evidence>
<name>K9AX73_9STAP</name>
<dbReference type="PANTHER" id="PTHR17490:SF16">
    <property type="entry name" value="THREONYLCARBAMOYL-AMP SYNTHASE"/>
    <property type="match status" value="1"/>
</dbReference>
<evidence type="ECO:0000256" key="7">
    <source>
        <dbReference type="ARBA" id="ARBA00022694"/>
    </source>
</evidence>
<dbReference type="PANTHER" id="PTHR17490">
    <property type="entry name" value="SUA5"/>
    <property type="match status" value="1"/>
</dbReference>
<feature type="binding site" evidence="14">
    <location>
        <position position="157"/>
    </location>
    <ligand>
        <name>ATP</name>
        <dbReference type="ChEBI" id="CHEBI:30616"/>
    </ligand>
</feature>
<keyword evidence="5 13" id="KW-0963">Cytoplasm</keyword>
<feature type="binding site" evidence="14">
    <location>
        <position position="149"/>
    </location>
    <ligand>
        <name>ATP</name>
        <dbReference type="ChEBI" id="CHEBI:30616"/>
    </ligand>
</feature>
<dbReference type="PATRIC" id="fig|1229783.3.peg.1617"/>
<feature type="binding site" evidence="14">
    <location>
        <position position="72"/>
    </location>
    <ligand>
        <name>L-threonine</name>
        <dbReference type="ChEBI" id="CHEBI:57926"/>
    </ligand>
</feature>
<dbReference type="InterPro" id="IPR017945">
    <property type="entry name" value="DHBP_synth_RibB-like_a/b_dom"/>
</dbReference>
<comment type="function">
    <text evidence="13">Required for the formation of a threonylcarbamoyl group on adenosine at position 37 (t(6)A37) in tRNAs that read codons beginning with adenine.</text>
</comment>
<dbReference type="SUPFAM" id="SSF55821">
    <property type="entry name" value="YrdC/RibB"/>
    <property type="match status" value="1"/>
</dbReference>
<reference evidence="16 17" key="1">
    <citation type="journal article" date="2013" name="Genome Announc.">
        <title>Genome Sequence of Staphylococcus massiliensis Strain S46, Isolated from the Surface of Healthy Human Skin.</title>
        <authorList>
            <person name="Srivastav R."/>
            <person name="Singh A."/>
            <person name="Jangir P.K."/>
            <person name="Kumari C."/>
            <person name="Muduli S."/>
            <person name="Sharma R."/>
        </authorList>
    </citation>
    <scope>NUCLEOTIDE SEQUENCE [LARGE SCALE GENOMIC DNA]</scope>
    <source>
        <strain evidence="16 17">S46</strain>
    </source>
</reference>
<dbReference type="InterPro" id="IPR050156">
    <property type="entry name" value="TC-AMP_synthase_SUA5"/>
</dbReference>
<dbReference type="RefSeq" id="WP_009383936.1">
    <property type="nucleotide sequence ID" value="NZ_AMSQ01000012.1"/>
</dbReference>
<dbReference type="Pfam" id="PF01300">
    <property type="entry name" value="Sua5_yciO_yrdC"/>
    <property type="match status" value="1"/>
</dbReference>
<evidence type="ECO:0000256" key="9">
    <source>
        <dbReference type="ARBA" id="ARBA00022741"/>
    </source>
</evidence>
<evidence type="ECO:0000256" key="14">
    <source>
        <dbReference type="PIRSR" id="PIRSR004930-1"/>
    </source>
</evidence>
<dbReference type="AlphaFoldDB" id="K9AX73"/>
<dbReference type="Gene3D" id="3.40.50.11030">
    <property type="entry name" value="Threonylcarbamoyl-AMP synthase, C-terminal domain"/>
    <property type="match status" value="1"/>
</dbReference>
<dbReference type="FunFam" id="3.90.870.10:FF:000009">
    <property type="entry name" value="Threonylcarbamoyl-AMP synthase, putative"/>
    <property type="match status" value="1"/>
</dbReference>
<dbReference type="InterPro" id="IPR010923">
    <property type="entry name" value="T(6)A37_SUA5"/>
</dbReference>
<feature type="domain" description="YrdC-like" evidence="15">
    <location>
        <begin position="18"/>
        <end position="205"/>
    </location>
</feature>
<evidence type="ECO:0000256" key="5">
    <source>
        <dbReference type="ARBA" id="ARBA00022490"/>
    </source>
</evidence>
<gene>
    <name evidence="16" type="ORF">C273_08027</name>
</gene>
<evidence type="ECO:0000256" key="13">
    <source>
        <dbReference type="PIRNR" id="PIRNR004930"/>
    </source>
</evidence>
<evidence type="ECO:0000256" key="12">
    <source>
        <dbReference type="ARBA" id="ARBA00048366"/>
    </source>
</evidence>
<comment type="subcellular location">
    <subcellularLocation>
        <location evidence="1 13">Cytoplasm</location>
    </subcellularLocation>
</comment>
<dbReference type="Pfam" id="PF03481">
    <property type="entry name" value="Sua5_C"/>
    <property type="match status" value="1"/>
</dbReference>
<dbReference type="PROSITE" id="PS51163">
    <property type="entry name" value="YRDC"/>
    <property type="match status" value="1"/>
</dbReference>
<evidence type="ECO:0000256" key="8">
    <source>
        <dbReference type="ARBA" id="ARBA00022695"/>
    </source>
</evidence>
<feature type="binding site" evidence="14">
    <location>
        <position position="239"/>
    </location>
    <ligand>
        <name>ATP</name>
        <dbReference type="ChEBI" id="CHEBI:30616"/>
    </ligand>
</feature>
<dbReference type="GO" id="GO:0005524">
    <property type="term" value="F:ATP binding"/>
    <property type="evidence" value="ECO:0007669"/>
    <property type="project" value="UniProtKB-UniRule"/>
</dbReference>
<dbReference type="OrthoDB" id="9814580at2"/>
<dbReference type="EC" id="2.7.7.87" evidence="3 13"/>
<dbReference type="InterPro" id="IPR038385">
    <property type="entry name" value="Sua5/YwlC_C"/>
</dbReference>
<feature type="binding site" evidence="14">
    <location>
        <position position="147"/>
    </location>
    <ligand>
        <name>L-threonine</name>
        <dbReference type="ChEBI" id="CHEBI:57926"/>
    </ligand>
</feature>
<evidence type="ECO:0000313" key="16">
    <source>
        <dbReference type="EMBL" id="EKU47172.1"/>
    </source>
</evidence>
<evidence type="ECO:0000256" key="4">
    <source>
        <dbReference type="ARBA" id="ARBA00015492"/>
    </source>
</evidence>
<dbReference type="GO" id="GO:0008033">
    <property type="term" value="P:tRNA processing"/>
    <property type="evidence" value="ECO:0007669"/>
    <property type="project" value="UniProtKB-KW"/>
</dbReference>
<comment type="caution">
    <text evidence="16">The sequence shown here is derived from an EMBL/GenBank/DDBJ whole genome shotgun (WGS) entry which is preliminary data.</text>
</comment>
<dbReference type="EMBL" id="AMSQ01000012">
    <property type="protein sequence ID" value="EKU47172.1"/>
    <property type="molecule type" value="Genomic_DNA"/>
</dbReference>
<dbReference type="GO" id="GO:0005737">
    <property type="term" value="C:cytoplasm"/>
    <property type="evidence" value="ECO:0007669"/>
    <property type="project" value="UniProtKB-SubCell"/>
</dbReference>
<keyword evidence="17" id="KW-1185">Reference proteome</keyword>
<dbReference type="Gene3D" id="3.90.870.10">
    <property type="entry name" value="DHBP synthase"/>
    <property type="match status" value="1"/>
</dbReference>
<feature type="binding site" evidence="14">
    <location>
        <position position="201"/>
    </location>
    <ligand>
        <name>ATP</name>
        <dbReference type="ChEBI" id="CHEBI:30616"/>
    </ligand>
</feature>
<dbReference type="PIRSF" id="PIRSF004930">
    <property type="entry name" value="Tln_factor_SUA5"/>
    <property type="match status" value="1"/>
</dbReference>
<dbReference type="InterPro" id="IPR005145">
    <property type="entry name" value="Sua5_C"/>
</dbReference>
<evidence type="ECO:0000313" key="17">
    <source>
        <dbReference type="Proteomes" id="UP000009885"/>
    </source>
</evidence>
<sequence length="346" mass="38494">METRIWDLSDYQSNVQDYPQLEEIIQCFNNGGLVCIPTETVYGLGANAYDDEAITNVFKAKGRPQDNPLIVHIHDLSQLDAFTTSIHPEARTLMKHLWPGPISFIVPLKQGVLSEGVSRGLDSIAVRMPSDDVCRQILKAVDLPIAAPSANISGRPSPTTFEHVYHDMDGRVDGIIRSIQSEAGLESTVVDCRTFPFKIARPGVITKHMLNSIVSGCVDINEPLSLEKPIAPGMKYKHYAPDVPLTILLNAGSKLPFEMNDWQKVAFIYPERLRDTLPQDAIFIPLCKDETDITGANRNLYASLHQLDALPSIEQAFIYGFDGNEDNEAIMNRMEKAANYNIIRGE</sequence>
<keyword evidence="6 13" id="KW-0808">Transferase</keyword>
<proteinExistence type="inferred from homology"/>
<organism evidence="16 17">
    <name type="scientific">Staphylococcus massiliensis S46</name>
    <dbReference type="NCBI Taxonomy" id="1229783"/>
    <lineage>
        <taxon>Bacteria</taxon>
        <taxon>Bacillati</taxon>
        <taxon>Bacillota</taxon>
        <taxon>Bacilli</taxon>
        <taxon>Bacillales</taxon>
        <taxon>Staphylococcaceae</taxon>
        <taxon>Staphylococcus</taxon>
    </lineage>
</organism>
<dbReference type="Proteomes" id="UP000009885">
    <property type="component" value="Unassembled WGS sequence"/>
</dbReference>
<dbReference type="GO" id="GO:0061710">
    <property type="term" value="F:L-threonylcarbamoyladenylate synthase"/>
    <property type="evidence" value="ECO:0007669"/>
    <property type="project" value="UniProtKB-EC"/>
</dbReference>
<protein>
    <recommendedName>
        <fullName evidence="4 13">Threonylcarbamoyl-AMP synthase</fullName>
        <shortName evidence="13">TC-AMP synthase</shortName>
        <ecNumber evidence="3 13">2.7.7.87</ecNumber>
    </recommendedName>
    <alternativeName>
        <fullName evidence="11 13">L-threonylcarbamoyladenylate synthase</fullName>
    </alternativeName>
</protein>
<accession>K9AX73</accession>
<evidence type="ECO:0000256" key="6">
    <source>
        <dbReference type="ARBA" id="ARBA00022679"/>
    </source>
</evidence>
<feature type="binding site" evidence="14">
    <location>
        <position position="187"/>
    </location>
    <ligand>
        <name>L-threonine</name>
        <dbReference type="ChEBI" id="CHEBI:57926"/>
    </ligand>
</feature>
<dbReference type="GO" id="GO:0003725">
    <property type="term" value="F:double-stranded RNA binding"/>
    <property type="evidence" value="ECO:0007669"/>
    <property type="project" value="UniProtKB-UniRule"/>
</dbReference>
<feature type="binding site" evidence="14">
    <location>
        <position position="127"/>
    </location>
    <ligand>
        <name>L-threonine</name>
        <dbReference type="ChEBI" id="CHEBI:57926"/>
    </ligand>
</feature>
<evidence type="ECO:0000256" key="11">
    <source>
        <dbReference type="ARBA" id="ARBA00029774"/>
    </source>
</evidence>
<evidence type="ECO:0000256" key="3">
    <source>
        <dbReference type="ARBA" id="ARBA00012584"/>
    </source>
</evidence>
<dbReference type="STRING" id="1229783.C273_08027"/>